<dbReference type="RefSeq" id="WP_320911267.1">
    <property type="nucleotide sequence ID" value="NZ_CP139418.1"/>
</dbReference>
<evidence type="ECO:0000313" key="3">
    <source>
        <dbReference type="Proteomes" id="UP001326636"/>
    </source>
</evidence>
<dbReference type="EMBL" id="CP139418">
    <property type="protein sequence ID" value="WPS54774.1"/>
    <property type="molecule type" value="Genomic_DNA"/>
</dbReference>
<gene>
    <name evidence="2" type="ORF">SM121_04635</name>
</gene>
<dbReference type="Proteomes" id="UP001326636">
    <property type="component" value="Chromosome"/>
</dbReference>
<dbReference type="Pfam" id="PF02037">
    <property type="entry name" value="SAP"/>
    <property type="match status" value="1"/>
</dbReference>
<proteinExistence type="predicted"/>
<feature type="domain" description="SAP" evidence="1">
    <location>
        <begin position="83"/>
        <end position="117"/>
    </location>
</feature>
<reference evidence="2 3" key="1">
    <citation type="submission" date="2023-11" db="EMBL/GenBank/DDBJ databases">
        <title>Description of Streptococcus dentalis sp. nov., Streptococcus gingivalis sp. nov., Streptococcus lingualis sp. nov. isolated from human oral cavity.</title>
        <authorList>
            <person name="Choi Y.S."/>
            <person name="Goo B.J."/>
            <person name="Bae J.W."/>
        </authorList>
    </citation>
    <scope>NUCLEOTIDE SEQUENCE [LARGE SCALE GENOMIC DNA]</scope>
    <source>
        <strain evidence="2 3">S1</strain>
    </source>
</reference>
<protein>
    <submittedName>
        <fullName evidence="2">SAP domain-containing protein</fullName>
    </submittedName>
</protein>
<dbReference type="InterPro" id="IPR003034">
    <property type="entry name" value="SAP_dom"/>
</dbReference>
<name>A0ABZ0T3W2_9STRE</name>
<evidence type="ECO:0000259" key="1">
    <source>
        <dbReference type="PROSITE" id="PS50800"/>
    </source>
</evidence>
<keyword evidence="3" id="KW-1185">Reference proteome</keyword>
<dbReference type="SUPFAM" id="SSF68906">
    <property type="entry name" value="SAP domain"/>
    <property type="match status" value="1"/>
</dbReference>
<accession>A0ABZ0T3W2</accession>
<organism evidence="2 3">
    <name type="scientific">Streptococcus dentalis</name>
    <dbReference type="NCBI Taxonomy" id="3098075"/>
    <lineage>
        <taxon>Bacteria</taxon>
        <taxon>Bacillati</taxon>
        <taxon>Bacillota</taxon>
        <taxon>Bacilli</taxon>
        <taxon>Lactobacillales</taxon>
        <taxon>Streptococcaceae</taxon>
        <taxon>Streptococcus</taxon>
    </lineage>
</organism>
<evidence type="ECO:0000313" key="2">
    <source>
        <dbReference type="EMBL" id="WPS54774.1"/>
    </source>
</evidence>
<sequence>MGFIKKMFDHFKQTATATEINKITREDDTLQIGDIVLLYWIDTNNGDFFPSYFEQEYKINPQLHRNKLIRLGLLTFQKSEKSLSKLKVAELKEILKVKSLPVSGKKYDLIQRIMNNFDLLEDSIPSSICTTNTGQQILINYEGLIRAHKDPYISAFEYMEYSENDPYLSYDIIKIKILNDRINNNINSKLFGLVRNDCHAFGCFFLDKKDYKLALKYFIETMLFDCSGLSNSYEYIQGPVYIPPMTNSYVVTTIRNIAEECDLDDYNSAFELAKKEIKSLKKKMFLTEGDFSFIKSNLLTEDLFVIEEYLKKYSEFAL</sequence>
<dbReference type="PROSITE" id="PS50800">
    <property type="entry name" value="SAP"/>
    <property type="match status" value="1"/>
</dbReference>
<dbReference type="SMART" id="SM00513">
    <property type="entry name" value="SAP"/>
    <property type="match status" value="1"/>
</dbReference>
<dbReference type="InterPro" id="IPR036361">
    <property type="entry name" value="SAP_dom_sf"/>
</dbReference>
<dbReference type="Gene3D" id="1.10.720.30">
    <property type="entry name" value="SAP domain"/>
    <property type="match status" value="1"/>
</dbReference>